<name>A0ABV8V599_9GAMM</name>
<keyword evidence="3" id="KW-1185">Reference proteome</keyword>
<dbReference type="EMBL" id="JBHSCX010000005">
    <property type="protein sequence ID" value="MFC4362214.1"/>
    <property type="molecule type" value="Genomic_DNA"/>
</dbReference>
<dbReference type="Proteomes" id="UP001595840">
    <property type="component" value="Unassembled WGS sequence"/>
</dbReference>
<feature type="domain" description="ChrR-like cupin" evidence="1">
    <location>
        <begin position="97"/>
        <end position="189"/>
    </location>
</feature>
<dbReference type="CDD" id="cd20301">
    <property type="entry name" value="cupin_ChrR"/>
    <property type="match status" value="1"/>
</dbReference>
<dbReference type="InterPro" id="IPR012807">
    <property type="entry name" value="Anti-sigma_ChrR"/>
</dbReference>
<reference evidence="3" key="1">
    <citation type="journal article" date="2019" name="Int. J. Syst. Evol. Microbiol.">
        <title>The Global Catalogue of Microorganisms (GCM) 10K type strain sequencing project: providing services to taxonomists for standard genome sequencing and annotation.</title>
        <authorList>
            <consortium name="The Broad Institute Genomics Platform"/>
            <consortium name="The Broad Institute Genome Sequencing Center for Infectious Disease"/>
            <person name="Wu L."/>
            <person name="Ma J."/>
        </authorList>
    </citation>
    <scope>NUCLEOTIDE SEQUENCE [LARGE SCALE GENOMIC DNA]</scope>
    <source>
        <strain evidence="3">CECT 8570</strain>
    </source>
</reference>
<dbReference type="InterPro" id="IPR014710">
    <property type="entry name" value="RmlC-like_jellyroll"/>
</dbReference>
<accession>A0ABV8V599</accession>
<evidence type="ECO:0000259" key="1">
    <source>
        <dbReference type="Pfam" id="PF12973"/>
    </source>
</evidence>
<evidence type="ECO:0000313" key="3">
    <source>
        <dbReference type="Proteomes" id="UP001595840"/>
    </source>
</evidence>
<evidence type="ECO:0000313" key="2">
    <source>
        <dbReference type="EMBL" id="MFC4362214.1"/>
    </source>
</evidence>
<dbReference type="NCBIfam" id="TIGR02451">
    <property type="entry name" value="anti_sig_ChrR"/>
    <property type="match status" value="1"/>
</dbReference>
<dbReference type="Pfam" id="PF12973">
    <property type="entry name" value="Cupin_7"/>
    <property type="match status" value="1"/>
</dbReference>
<sequence length="215" mass="23784">MIKHHPDDNLLVEFSAGTLAFAQSIAVSSHLHFCHHCRRRAERLNSIGANLMNDCDAVAVSDDLLDQVFSKLDQPIKTEAAAPTGHSKMPKVIDKLLAQQGQPRWQFLTPSLDMARLQTGQKEFEVALHRIKAGGSVAEHDHRGTEITLVLDGSFSDETGIYHEGDFLLREAGQVHRPLASRDAPCICLSVVAAPVRMTGKFTRLLNPFLSFRPQ</sequence>
<proteinExistence type="predicted"/>
<comment type="caution">
    <text evidence="2">The sequence shown here is derived from an EMBL/GenBank/DDBJ whole genome shotgun (WGS) entry which is preliminary data.</text>
</comment>
<dbReference type="RefSeq" id="WP_290265567.1">
    <property type="nucleotide sequence ID" value="NZ_JAUFQG010000006.1"/>
</dbReference>
<dbReference type="Gene3D" id="1.10.10.1320">
    <property type="entry name" value="Anti-sigma factor, zinc-finger domain"/>
    <property type="match status" value="1"/>
</dbReference>
<gene>
    <name evidence="2" type="ORF">ACFOX3_07870</name>
</gene>
<dbReference type="InterPro" id="IPR041916">
    <property type="entry name" value="Anti_sigma_zinc_sf"/>
</dbReference>
<protein>
    <submittedName>
        <fullName evidence="2">ChrR family anti-sigma-E factor</fullName>
    </submittedName>
</protein>
<organism evidence="2 3">
    <name type="scientific">Simiduia curdlanivorans</name>
    <dbReference type="NCBI Taxonomy" id="1492769"/>
    <lineage>
        <taxon>Bacteria</taxon>
        <taxon>Pseudomonadati</taxon>
        <taxon>Pseudomonadota</taxon>
        <taxon>Gammaproteobacteria</taxon>
        <taxon>Cellvibrionales</taxon>
        <taxon>Cellvibrionaceae</taxon>
        <taxon>Simiduia</taxon>
    </lineage>
</organism>
<dbReference type="SUPFAM" id="SSF51182">
    <property type="entry name" value="RmlC-like cupins"/>
    <property type="match status" value="1"/>
</dbReference>
<dbReference type="InterPro" id="IPR011051">
    <property type="entry name" value="RmlC_Cupin_sf"/>
</dbReference>
<dbReference type="InterPro" id="IPR025979">
    <property type="entry name" value="ChrR-like_cupin_dom"/>
</dbReference>
<dbReference type="Gene3D" id="2.60.120.10">
    <property type="entry name" value="Jelly Rolls"/>
    <property type="match status" value="1"/>
</dbReference>